<proteinExistence type="predicted"/>
<evidence type="ECO:0000313" key="1">
    <source>
        <dbReference type="EMBL" id="KAJ3494399.1"/>
    </source>
</evidence>
<keyword evidence="2" id="KW-1185">Reference proteome</keyword>
<name>A0ACC1QXZ2_9HYPO</name>
<comment type="caution">
    <text evidence="1">The sequence shown here is derived from an EMBL/GenBank/DDBJ whole genome shotgun (WGS) entry which is preliminary data.</text>
</comment>
<dbReference type="Proteomes" id="UP001148737">
    <property type="component" value="Unassembled WGS sequence"/>
</dbReference>
<dbReference type="EMBL" id="JANAKD010000382">
    <property type="protein sequence ID" value="KAJ3494399.1"/>
    <property type="molecule type" value="Genomic_DNA"/>
</dbReference>
<sequence length="656" mass="71747">MVVLATGVWWDYSKSSAFAATLTLPITSSNLLLSALASLVTFAGVSAWNITAFVLHVLKVRQVAGSPTHAIDLMHQVTLRNSRGSISTIWEAIKIYKSWSSPGGDGTEKRPQSHPSKLLSKTCTVAIPAMVVWVGFTVAAVFSSSVANSKAYGTTVARLKAQNCGIWTYNLTSHEGNVSLLTKQVNDTIQARNYVTNFYANTSTSSPARSLYVKQSLPYTVNSSAPCPIPAVKRCREGPNGAFEMTSAPLDSHSMLGINAKQEDRVTLQLKTTCSPVGLGSFTNVTEVNGATFLDFGVGFVKLSGNETTNVTYRHNVDSQRTGMGYMISTRYAYGNDTGKISPWLPIPELNQTNADMSIYFLSQNAMYYLDPVYDKWFSANGTYTTPIANGNATSADYLVNTLVCAEQYSLCNPTTSQCTPFGGWLDFGENMGDVNWMGFNHAQFITSRRLIMALIDATAYNVVGRLGVGALWANSKALLSNMSPGLPSNQWQIEVLGWFQTVLARIQAHAVEFASNDNGLSPFATPVDIINDRTLFGFPAAFEHQCNNQLVMTAGEVQNFSLVGLLLAVCLSVFIILLDWSLESIVDFIGRRRGWDSVSKRARQADSKLHLLRMALGGKRKEEDATWYLILSTKMKWSNAANRLPTVMAKGQAPW</sequence>
<protein>
    <submittedName>
        <fullName evidence="1">Uncharacterized protein</fullName>
    </submittedName>
</protein>
<evidence type="ECO:0000313" key="2">
    <source>
        <dbReference type="Proteomes" id="UP001148737"/>
    </source>
</evidence>
<accession>A0ACC1QXZ2</accession>
<gene>
    <name evidence="1" type="ORF">NLG97_g4105</name>
</gene>
<reference evidence="1" key="1">
    <citation type="submission" date="2022-07" db="EMBL/GenBank/DDBJ databases">
        <title>Genome Sequence of Lecanicillium saksenae.</title>
        <authorList>
            <person name="Buettner E."/>
        </authorList>
    </citation>
    <scope>NUCLEOTIDE SEQUENCE</scope>
    <source>
        <strain evidence="1">VT-O1</strain>
    </source>
</reference>
<organism evidence="1 2">
    <name type="scientific">Lecanicillium saksenae</name>
    <dbReference type="NCBI Taxonomy" id="468837"/>
    <lineage>
        <taxon>Eukaryota</taxon>
        <taxon>Fungi</taxon>
        <taxon>Dikarya</taxon>
        <taxon>Ascomycota</taxon>
        <taxon>Pezizomycotina</taxon>
        <taxon>Sordariomycetes</taxon>
        <taxon>Hypocreomycetidae</taxon>
        <taxon>Hypocreales</taxon>
        <taxon>Cordycipitaceae</taxon>
        <taxon>Lecanicillium</taxon>
    </lineage>
</organism>